<keyword evidence="5" id="KW-1185">Reference proteome</keyword>
<dbReference type="InterPro" id="IPR029060">
    <property type="entry name" value="PIN-like_dom_sf"/>
</dbReference>
<dbReference type="AlphaFoldDB" id="A0AAX4JLQ8"/>
<feature type="region of interest" description="Disordered" evidence="1">
    <location>
        <begin position="430"/>
        <end position="463"/>
    </location>
</feature>
<feature type="region of interest" description="Disordered" evidence="1">
    <location>
        <begin position="326"/>
        <end position="348"/>
    </location>
</feature>
<feature type="compositionally biased region" description="Basic and acidic residues" evidence="1">
    <location>
        <begin position="838"/>
        <end position="849"/>
    </location>
</feature>
<dbReference type="SUPFAM" id="SSF88723">
    <property type="entry name" value="PIN domain-like"/>
    <property type="match status" value="1"/>
</dbReference>
<dbReference type="GO" id="GO:0017108">
    <property type="term" value="F:5'-flap endonuclease activity"/>
    <property type="evidence" value="ECO:0007669"/>
    <property type="project" value="TreeGrafter"/>
</dbReference>
<proteinExistence type="predicted"/>
<dbReference type="Pfam" id="PF00867">
    <property type="entry name" value="XPG_I"/>
    <property type="match status" value="1"/>
</dbReference>
<feature type="compositionally biased region" description="Low complexity" evidence="1">
    <location>
        <begin position="691"/>
        <end position="704"/>
    </location>
</feature>
<dbReference type="GeneID" id="91090868"/>
<feature type="compositionally biased region" description="Basic residues" evidence="1">
    <location>
        <begin position="715"/>
        <end position="725"/>
    </location>
</feature>
<dbReference type="Pfam" id="PF00752">
    <property type="entry name" value="XPG_N"/>
    <property type="match status" value="1"/>
</dbReference>
<feature type="compositionally biased region" description="Polar residues" evidence="1">
    <location>
        <begin position="869"/>
        <end position="893"/>
    </location>
</feature>
<feature type="compositionally biased region" description="Low complexity" evidence="1">
    <location>
        <begin position="430"/>
        <end position="448"/>
    </location>
</feature>
<feature type="region of interest" description="Disordered" evidence="1">
    <location>
        <begin position="575"/>
        <end position="600"/>
    </location>
</feature>
<dbReference type="SMART" id="SM00485">
    <property type="entry name" value="XPGN"/>
    <property type="match status" value="1"/>
</dbReference>
<dbReference type="GO" id="GO:0006974">
    <property type="term" value="P:DNA damage response"/>
    <property type="evidence" value="ECO:0007669"/>
    <property type="project" value="UniProtKB-ARBA"/>
</dbReference>
<dbReference type="InterPro" id="IPR006084">
    <property type="entry name" value="XPG/Rad2"/>
</dbReference>
<feature type="compositionally biased region" description="Polar residues" evidence="1">
    <location>
        <begin position="726"/>
        <end position="735"/>
    </location>
</feature>
<dbReference type="Gene3D" id="3.40.50.1010">
    <property type="entry name" value="5'-nuclease"/>
    <property type="match status" value="2"/>
</dbReference>
<feature type="compositionally biased region" description="Basic and acidic residues" evidence="1">
    <location>
        <begin position="336"/>
        <end position="348"/>
    </location>
</feature>
<name>A0AAX4JLQ8_9TREE</name>
<dbReference type="SMART" id="SM00484">
    <property type="entry name" value="XPGI"/>
    <property type="match status" value="1"/>
</dbReference>
<dbReference type="EMBL" id="CP144098">
    <property type="protein sequence ID" value="WWC85333.1"/>
    <property type="molecule type" value="Genomic_DNA"/>
</dbReference>
<dbReference type="PRINTS" id="PR00853">
    <property type="entry name" value="XPGRADSUPER"/>
</dbReference>
<feature type="compositionally biased region" description="Low complexity" evidence="1">
    <location>
        <begin position="767"/>
        <end position="794"/>
    </location>
</feature>
<dbReference type="InterPro" id="IPR006086">
    <property type="entry name" value="XPG-I_dom"/>
</dbReference>
<dbReference type="Proteomes" id="UP001355207">
    <property type="component" value="Chromosome 1"/>
</dbReference>
<protein>
    <recommendedName>
        <fullName evidence="6">XPG-I domain-containing protein</fullName>
    </recommendedName>
</protein>
<sequence>MGVPGLWDLLRPAAARTSLSALSKEAFQSNRNGLRAFTIGIDASIWIFHAQVTHYGENPFLRTIFFKITALLQQPVLPVFVFDGPNKPGQKRNQNVAGQFGTADHKSRQFKALLDVCGLEWWNAPGEAEAELAIMNRQGKIDAVLSDDVDALLFGATCVLRNNSPTLSGAQASTTRDNSAKGDMRNYEVYRSSAIKDLWTRKDGTTLSTEEDCRMAMTLIALLGGGDYTPEGLPSIGHTISFGLANAGLSDFLKQYNSDRAVFNSTLPSIHERIVEELRTNSSKQVGRRYPDRANKLSIIPPSAVFPTFTLDAYLNPCTSPLDDLSQGWPGFGKGESTRTRGKARNEGRGDMEGLAIACEKFFEWGTKEIVIKRFSSENVGIFGAEIMNQARQTVRSRSNSISNSHPLIHQSVGTSNAASTSMITSFFSQSMPSSSPIIPKSSQLSQPVSGDKEDDVDFGKPPKHVLKIHSTRLDPANGELTEYRISFQHEQYIRRVQNAMQGLRVDPEDLSDNSRQRIGLKEKSLGDDEMISGAQVGNNDKSKDEIRLWLSEYLVKEAWPSLIKDWEDEKAAKAAKKLGKSPKKKNTLVKPPPKGKNNKSVEKMYVGVFNAFYAAAAATSTSAQKPPDTIDIDSSSSEEEETIENLPPRRRSRSRSITIRSSPNRSPSMPNLLESAGYEVGKKTRARPCPTSSLSSLVESTPSRGGSPTPTKSRGGRPKTKTKRISSPSPSSIGLQVESEYKSESIDQSKNNKSPSPPKTKRSSSPKKWPFSKRIFSKSKSSPSTFFTSTTTTGKKDEPIDLCSSSDDGNDDTPIKASTSRPRRNSKNFRSQSSPIRIDDSDGEERTPVTKSKTSKKGKQKVDYVDISPTSSISPLPVLGNSTKSNTLSSPQLPFDRSSDPTTKSKTTNIRKSRSKSKEPVTMTASQQSLLDFPITVESLFPKSQSSARPKEQNNAKSKSKSTTPSPKKSPIRKKKPHYVVISETSDEEFIDCTRKK</sequence>
<evidence type="ECO:0000256" key="1">
    <source>
        <dbReference type="SAM" id="MobiDB-lite"/>
    </source>
</evidence>
<dbReference type="PANTHER" id="PTHR11081">
    <property type="entry name" value="FLAP ENDONUCLEASE FAMILY MEMBER"/>
    <property type="match status" value="1"/>
</dbReference>
<gene>
    <name evidence="4" type="ORF">L201_000196</name>
</gene>
<dbReference type="InterPro" id="IPR006085">
    <property type="entry name" value="XPG_DNA_repair_N"/>
</dbReference>
<dbReference type="PANTHER" id="PTHR11081:SF75">
    <property type="entry name" value="ENDONUCLEASE, PUTATIVE (AFU_ORTHOLOGUE AFUA_3G13260)-RELATED"/>
    <property type="match status" value="1"/>
</dbReference>
<evidence type="ECO:0008006" key="6">
    <source>
        <dbReference type="Google" id="ProtNLM"/>
    </source>
</evidence>
<organism evidence="4 5">
    <name type="scientific">Kwoniella dendrophila CBS 6074</name>
    <dbReference type="NCBI Taxonomy" id="1295534"/>
    <lineage>
        <taxon>Eukaryota</taxon>
        <taxon>Fungi</taxon>
        <taxon>Dikarya</taxon>
        <taxon>Basidiomycota</taxon>
        <taxon>Agaricomycotina</taxon>
        <taxon>Tremellomycetes</taxon>
        <taxon>Tremellales</taxon>
        <taxon>Cryptococcaceae</taxon>
        <taxon>Kwoniella</taxon>
    </lineage>
</organism>
<dbReference type="CDD" id="cd09870">
    <property type="entry name" value="PIN_YEN1"/>
    <property type="match status" value="1"/>
</dbReference>
<feature type="region of interest" description="Disordered" evidence="1">
    <location>
        <begin position="619"/>
        <end position="981"/>
    </location>
</feature>
<dbReference type="Pfam" id="PF18380">
    <property type="entry name" value="GEN1_C"/>
    <property type="match status" value="1"/>
</dbReference>
<feature type="compositionally biased region" description="Low complexity" evidence="1">
    <location>
        <begin position="656"/>
        <end position="672"/>
    </location>
</feature>
<evidence type="ECO:0000313" key="5">
    <source>
        <dbReference type="Proteomes" id="UP001355207"/>
    </source>
</evidence>
<reference evidence="4 5" key="1">
    <citation type="submission" date="2024-01" db="EMBL/GenBank/DDBJ databases">
        <title>Comparative genomics of Cryptococcus and Kwoniella reveals pathogenesis evolution and contrasting modes of karyotype evolution via chromosome fusion or intercentromeric recombination.</title>
        <authorList>
            <person name="Coelho M.A."/>
            <person name="David-Palma M."/>
            <person name="Shea T."/>
            <person name="Bowers K."/>
            <person name="McGinley-Smith S."/>
            <person name="Mohammad A.W."/>
            <person name="Gnirke A."/>
            <person name="Yurkov A.M."/>
            <person name="Nowrousian M."/>
            <person name="Sun S."/>
            <person name="Cuomo C.A."/>
            <person name="Heitman J."/>
        </authorList>
    </citation>
    <scope>NUCLEOTIDE SEQUENCE [LARGE SCALE GENOMIC DNA]</scope>
    <source>
        <strain evidence="4 5">CBS 6074</strain>
    </source>
</reference>
<feature type="domain" description="XPG-I" evidence="2">
    <location>
        <begin position="115"/>
        <end position="186"/>
    </location>
</feature>
<dbReference type="InterPro" id="IPR041177">
    <property type="entry name" value="GEN1_C"/>
</dbReference>
<evidence type="ECO:0000259" key="3">
    <source>
        <dbReference type="SMART" id="SM00485"/>
    </source>
</evidence>
<feature type="compositionally biased region" description="Basic residues" evidence="1">
    <location>
        <begin position="575"/>
        <end position="588"/>
    </location>
</feature>
<accession>A0AAX4JLQ8</accession>
<evidence type="ECO:0000259" key="2">
    <source>
        <dbReference type="SMART" id="SM00484"/>
    </source>
</evidence>
<evidence type="ECO:0000313" key="4">
    <source>
        <dbReference type="EMBL" id="WWC85333.1"/>
    </source>
</evidence>
<feature type="domain" description="XPG N-terminal" evidence="3">
    <location>
        <begin position="1"/>
        <end position="95"/>
    </location>
</feature>
<dbReference type="RefSeq" id="XP_066072096.1">
    <property type="nucleotide sequence ID" value="XM_066215999.1"/>
</dbReference>